<keyword evidence="2" id="KW-1133">Transmembrane helix</keyword>
<dbReference type="GeneID" id="7835890"/>
<dbReference type="InParanoid" id="I7MKR9"/>
<feature type="transmembrane region" description="Helical" evidence="2">
    <location>
        <begin position="2347"/>
        <end position="2363"/>
    </location>
</feature>
<gene>
    <name evidence="4" type="ORF">TTHERM_00663880</name>
</gene>
<feature type="chain" id="PRO_5003712446" evidence="3">
    <location>
        <begin position="17"/>
        <end position="2706"/>
    </location>
</feature>
<dbReference type="PANTHER" id="PTHR11319:SF35">
    <property type="entry name" value="OUTER MEMBRANE PROTEIN PMPC-RELATED"/>
    <property type="match status" value="1"/>
</dbReference>
<dbReference type="OrthoDB" id="77931at2759"/>
<dbReference type="PANTHER" id="PTHR11319">
    <property type="entry name" value="G PROTEIN-COUPLED RECEPTOR-RELATED"/>
    <property type="match status" value="1"/>
</dbReference>
<protein>
    <submittedName>
        <fullName evidence="4">Transmembrane protein, putative</fullName>
    </submittedName>
</protein>
<dbReference type="InterPro" id="IPR011047">
    <property type="entry name" value="Quinoprotein_ADH-like_sf"/>
</dbReference>
<feature type="transmembrane region" description="Helical" evidence="2">
    <location>
        <begin position="2369"/>
        <end position="2390"/>
    </location>
</feature>
<evidence type="ECO:0000313" key="4">
    <source>
        <dbReference type="EMBL" id="EAR99909.2"/>
    </source>
</evidence>
<reference evidence="5" key="1">
    <citation type="journal article" date="2006" name="PLoS Biol.">
        <title>Macronuclear genome sequence of the ciliate Tetrahymena thermophila, a model eukaryote.</title>
        <authorList>
            <person name="Eisen J.A."/>
            <person name="Coyne R.S."/>
            <person name="Wu M."/>
            <person name="Wu D."/>
            <person name="Thiagarajan M."/>
            <person name="Wortman J.R."/>
            <person name="Badger J.H."/>
            <person name="Ren Q."/>
            <person name="Amedeo P."/>
            <person name="Jones K.M."/>
            <person name="Tallon L.J."/>
            <person name="Delcher A.L."/>
            <person name="Salzberg S.L."/>
            <person name="Silva J.C."/>
            <person name="Haas B.J."/>
            <person name="Majoros W.H."/>
            <person name="Farzad M."/>
            <person name="Carlton J.M."/>
            <person name="Smith R.K. Jr."/>
            <person name="Garg J."/>
            <person name="Pearlman R.E."/>
            <person name="Karrer K.M."/>
            <person name="Sun L."/>
            <person name="Manning G."/>
            <person name="Elde N.C."/>
            <person name="Turkewitz A.P."/>
            <person name="Asai D.J."/>
            <person name="Wilkes D.E."/>
            <person name="Wang Y."/>
            <person name="Cai H."/>
            <person name="Collins K."/>
            <person name="Stewart B.A."/>
            <person name="Lee S.R."/>
            <person name="Wilamowska K."/>
            <person name="Weinberg Z."/>
            <person name="Ruzzo W.L."/>
            <person name="Wloga D."/>
            <person name="Gaertig J."/>
            <person name="Frankel J."/>
            <person name="Tsao C.-C."/>
            <person name="Gorovsky M.A."/>
            <person name="Keeling P.J."/>
            <person name="Waller R.F."/>
            <person name="Patron N.J."/>
            <person name="Cherry J.M."/>
            <person name="Stover N.A."/>
            <person name="Krieger C.J."/>
            <person name="del Toro C."/>
            <person name="Ryder H.F."/>
            <person name="Williamson S.C."/>
            <person name="Barbeau R.A."/>
            <person name="Hamilton E.P."/>
            <person name="Orias E."/>
        </authorList>
    </citation>
    <scope>NUCLEOTIDE SEQUENCE [LARGE SCALE GENOMIC DNA]</scope>
    <source>
        <strain evidence="5">SB210</strain>
    </source>
</reference>
<dbReference type="RefSeq" id="XP_001020154.2">
    <property type="nucleotide sequence ID" value="XM_001020154.2"/>
</dbReference>
<keyword evidence="2 4" id="KW-0812">Transmembrane</keyword>
<evidence type="ECO:0000313" key="5">
    <source>
        <dbReference type="Proteomes" id="UP000009168"/>
    </source>
</evidence>
<proteinExistence type="predicted"/>
<feature type="region of interest" description="Disordered" evidence="1">
    <location>
        <begin position="2634"/>
        <end position="2656"/>
    </location>
</feature>
<dbReference type="Proteomes" id="UP000009168">
    <property type="component" value="Unassembled WGS sequence"/>
</dbReference>
<evidence type="ECO:0000256" key="1">
    <source>
        <dbReference type="SAM" id="MobiDB-lite"/>
    </source>
</evidence>
<feature type="transmembrane region" description="Helical" evidence="2">
    <location>
        <begin position="2307"/>
        <end position="2327"/>
    </location>
</feature>
<evidence type="ECO:0000256" key="3">
    <source>
        <dbReference type="SAM" id="SignalP"/>
    </source>
</evidence>
<evidence type="ECO:0000256" key="2">
    <source>
        <dbReference type="SAM" id="Phobius"/>
    </source>
</evidence>
<feature type="transmembrane region" description="Helical" evidence="2">
    <location>
        <begin position="2234"/>
        <end position="2258"/>
    </location>
</feature>
<dbReference type="SUPFAM" id="SSF50998">
    <property type="entry name" value="Quinoprotein alcohol dehydrogenase-like"/>
    <property type="match status" value="1"/>
</dbReference>
<feature type="transmembrane region" description="Helical" evidence="2">
    <location>
        <begin position="2021"/>
        <end position="2039"/>
    </location>
</feature>
<feature type="transmembrane region" description="Helical" evidence="2">
    <location>
        <begin position="2148"/>
        <end position="2170"/>
    </location>
</feature>
<keyword evidence="2" id="KW-0472">Membrane</keyword>
<keyword evidence="5" id="KW-1185">Reference proteome</keyword>
<dbReference type="EMBL" id="GG662634">
    <property type="protein sequence ID" value="EAR99909.2"/>
    <property type="molecule type" value="Genomic_DNA"/>
</dbReference>
<organism evidence="4 5">
    <name type="scientific">Tetrahymena thermophila (strain SB210)</name>
    <dbReference type="NCBI Taxonomy" id="312017"/>
    <lineage>
        <taxon>Eukaryota</taxon>
        <taxon>Sar</taxon>
        <taxon>Alveolata</taxon>
        <taxon>Ciliophora</taxon>
        <taxon>Intramacronucleata</taxon>
        <taxon>Oligohymenophorea</taxon>
        <taxon>Hymenostomatida</taxon>
        <taxon>Tetrahymenina</taxon>
        <taxon>Tetrahymenidae</taxon>
        <taxon>Tetrahymena</taxon>
    </lineage>
</organism>
<accession>I7MKR9</accession>
<name>I7MKR9_TETTS</name>
<feature type="transmembrane region" description="Helical" evidence="2">
    <location>
        <begin position="2190"/>
        <end position="2214"/>
    </location>
</feature>
<keyword evidence="3" id="KW-0732">Signal</keyword>
<feature type="signal peptide" evidence="3">
    <location>
        <begin position="1"/>
        <end position="16"/>
    </location>
</feature>
<sequence length="2706" mass="314549">MAFILILYILLITIYSQPIIPSCPQFYNKISIRQNEQIQQIIAVPNTNMLLIATQNGQSGSTTFIYYNYVSNQYTNHYTVQTTFIYIDYSSDLDQWIALSNSYLMIMNLYQFQIVNSYLYSSYINFFLIPGTFTVLLTMNQSQSQQVNLLNGNAMNQYYTVNWQDLSNANNTNSFVQTIKDGVNLYLLLQTSQVEVWDFDNVSYLYTLNILNQNQTPLSPGIAGFVIIPNTNYGIQAGGQINTLRCWYLGSVDQQSIFRQVNETNVGKNPLSQMGYLSWNNLDYVYISEVYSNNIQPSNIYVYQIIINEQDNICQMNFIIQHTQYFQQILLIQNTKKLMLYTNKDLLTIEDIFNKSSYNDLMNILWTDNAQIDALFDVNLIVAPSPNNQSLIFLDYSFSIKKQIPFQKGINYNQSIMTIDNLPGWIVASSYSNPNIIDAQENGIYFYNYISGETQYLKMNLDSYYTIYFDAAFYINNKVNVCIRILYKKTFFTISQQQASNLKDKYKYYTIQCLVYSLIDQQSHLYNLDLSSLYPNGYYIDPSYSFVYYTRNEYWTLYNDGNMYTWDLNSYQYKNAFFLNCLNSASMELFETYNQLIIDCYNTQTIRAIYISQNFTQQILEKHNTWMQSSSLDKINGWAFFQGEDDQIIRIFDVKGPPGNNLLFKFKLQYSSYISFIFFDTNQKKLIIVSQEINLVIDMNTCLQRNVLNDYDSNICEICKNDFIFNIVDYSNPIIKPKSVNQGQYGFGTDTQPFTSYRQTLEQQIKASFLIHSIVSMSFLQSYLKINTNNQNYLINNSQFQNSDSVNEEKYFQPLSANDSIILTYQNNQIATFSNFKSITFQDAIFKYDFTSVQQESQNSFKCGLNVQNVQKLDLINYKFQITGINNLNDVSLQCGKIIAINSTLLLQNSTFQYLQITEPLIVSKDSPKILLSYININLCSIQSQSILSLAQGSTNLIIDNLNFQNNTGKYQDPSSSGQLFQYTTVQANNIYIAFNNLQNIFFFNSIINQQSQVDLSQESSTFIFTQVQFIQNYILSAQQTIFAQMKFPSLQDPNFALICQDMVFQNNTIIQIDLQNLINNQPQVSNISQNSLFSSYNLASFKFNNLTLIDTKNMGILNAFQAISFQADTIQVYNSQIPIIENIRPPPLLYFYQIQDFSVSNSSFKYIYTKDQSIINIQNSENGQSSVNIYNSTFKGNYIHSTQPYYPANTIQIQSSSESQILFDKVSIINCFLNSTPNNYFPSTNSFWIQNIQGEVNLTNSVFTDNFSNGPYNIMQIVSNSININQCKFQNSSYPDKNLQQFNQTIEKNINSDGAFINIQSQFIQISQSILENSYSKQNPLMYLSSFSENLQIIIDECQFFDSYSIQGSAIQVYSSSNQINLTMTNSKFQNIFLRGESPQLIKLGLNKQKQVKDQISFKNITISNIYGDQGCSFFSQYSGDITLDQIKILSDISSLSIIPFFQSIYQNQLFCSQIDSLNNKIKVSNYNISNIQQAFKIIYSIQNSEIFQNQLFISDQNSDIKIAQLAINQCQLLPQQRLMEFSSTIFYGDTLHINQIMNLGSLNQTISQDQSYNQGNMYFENSQIKFFKLNTSNIQCIYCNGGSIQFKNSTGEIVDSQFEKNLASNGGAISLEMPNQKLNILSCQFSKNVATNFGGDLYMYNTNDVEFEFRIQNSIFQFSSSKQYGGSGYFEQSFSSSLKNIIFLQNISFIETQSQIGGAIFYQNIIPIQSQINYINTSALKYGNKDYSFPRKVQLINPAKNIIPMDETFSKIISFQSGDFLPQLSFHFLDQHNEILKLSDKNYIQVKKTYIYIDIQTPDINSYQLIGVQNGQYDFNTFIMTITQNKFVGVPGSTVYLYILFEHISQIQDGLIVQNNFQYKLEVQFRECQIGEIKKIATINLNQIQSNLTECQICGNQTYSFDFQQCYQCPSGAQCLGGAELLIQEGNWREEQYSDVILDCFNQRTNCKGGLGFMNSLCYQGHIGPLCEECDIFGEVWQDKYSKTSSYSCTNCREIKANIYLLIISYFVLQISLSFAIKNEIAIRENKVINQFKEGNQAGQALQNEQNQQVQQNKPSFRQDKISTQAAIIVKFMAHYFLIFSSLSGFNLQIPKGIIETPMQIASPLRSSLSNLECFLSQMKLELPFIYFRFLFVTMLPIVYFTVFLIQIKIWYFFQKKPFGGHILYSSGLFILFYTQPDILSFIIQLLSCRIINRKPYILANITQRCYTHQYYYYSLILVFPVFLVFVVGIPGFFFLKLYSNRQNITDPRIVMKFGYLLREYKKDRYYWEFVRMIERMGLIFVLNYYSQDFITKACLILIIVAIYWKLIENKQPYNNPVNQKIDNYLCMTCFLTVLFSLFLQNQPYSYFIIISLSIIFLINIAFIFYIFNKFIANFWKRIQLIVFNLLTSKCFKKFFKVKFKFVEKQQKMEELRKQVKAKLAFSIQELCRSNLNKIFYLTTFKQIIKVYNKQQRMNKYIIIAAEYYKTNKNKKENQKMVQQNFSSRFIRYKRQSIDNTSLQFRTNDKNEQIEKVFSQHENKRTQNFLIKQKSNKEENQIQLSSVKLSSYLYSNSYQNSPNNPLSRNINEFYNDINLNNNDCIEENTTKEKGHVFQLSNNSQEMQINRQISDLNDDASHSSKYSIQDEQSSELKQNKNIQSIQQNTNKLEQQINNKYNFQDQLIKTIQTLKNQSILVDQKNDQDKS</sequence>
<dbReference type="KEGG" id="tet:TTHERM_00663880"/>